<dbReference type="EMBL" id="MCFE01000591">
    <property type="protein sequence ID" value="ORX85373.1"/>
    <property type="molecule type" value="Genomic_DNA"/>
</dbReference>
<organism evidence="1 2">
    <name type="scientific">Basidiobolus meristosporus CBS 931.73</name>
    <dbReference type="NCBI Taxonomy" id="1314790"/>
    <lineage>
        <taxon>Eukaryota</taxon>
        <taxon>Fungi</taxon>
        <taxon>Fungi incertae sedis</taxon>
        <taxon>Zoopagomycota</taxon>
        <taxon>Entomophthoromycotina</taxon>
        <taxon>Basidiobolomycetes</taxon>
        <taxon>Basidiobolales</taxon>
        <taxon>Basidiobolaceae</taxon>
        <taxon>Basidiobolus</taxon>
    </lineage>
</organism>
<proteinExistence type="predicted"/>
<dbReference type="PANTHER" id="PTHR10826:SF1">
    <property type="entry name" value="COMPLEMENT COMPONENT 1 Q SUBCOMPONENT-BINDING PROTEIN, MITOCHONDRIAL"/>
    <property type="match status" value="1"/>
</dbReference>
<dbReference type="Proteomes" id="UP000193498">
    <property type="component" value="Unassembled WGS sequence"/>
</dbReference>
<accession>A0A1Y1XI06</accession>
<dbReference type="GO" id="GO:0042256">
    <property type="term" value="P:cytosolic ribosome assembly"/>
    <property type="evidence" value="ECO:0007669"/>
    <property type="project" value="TreeGrafter"/>
</dbReference>
<dbReference type="FunCoup" id="A0A1Y1XI06">
    <property type="interactions" value="197"/>
</dbReference>
<feature type="non-terminal residue" evidence="1">
    <location>
        <position position="221"/>
    </location>
</feature>
<evidence type="ECO:0000313" key="1">
    <source>
        <dbReference type="EMBL" id="ORX85373.1"/>
    </source>
</evidence>
<keyword evidence="2" id="KW-1185">Reference proteome</keyword>
<dbReference type="STRING" id="1314790.A0A1Y1XI06"/>
<reference evidence="1 2" key="1">
    <citation type="submission" date="2016-07" db="EMBL/GenBank/DDBJ databases">
        <title>Pervasive Adenine N6-methylation of Active Genes in Fungi.</title>
        <authorList>
            <consortium name="DOE Joint Genome Institute"/>
            <person name="Mondo S.J."/>
            <person name="Dannebaum R.O."/>
            <person name="Kuo R.C."/>
            <person name="Labutti K."/>
            <person name="Haridas S."/>
            <person name="Kuo A."/>
            <person name="Salamov A."/>
            <person name="Ahrendt S.R."/>
            <person name="Lipzen A."/>
            <person name="Sullivan W."/>
            <person name="Andreopoulos W.B."/>
            <person name="Clum A."/>
            <person name="Lindquist E."/>
            <person name="Daum C."/>
            <person name="Ramamoorthy G.K."/>
            <person name="Gryganskyi A."/>
            <person name="Culley D."/>
            <person name="Magnuson J.K."/>
            <person name="James T.Y."/>
            <person name="O'Malley M.A."/>
            <person name="Stajich J.E."/>
            <person name="Spatafora J.W."/>
            <person name="Visel A."/>
            <person name="Grigoriev I.V."/>
        </authorList>
    </citation>
    <scope>NUCLEOTIDE SEQUENCE [LARGE SCALE GENOMIC DNA]</scope>
    <source>
        <strain evidence="1 2">CBS 931.73</strain>
    </source>
</reference>
<sequence length="221" mass="25411">ARSFSATTQRYGSGLVDQDLARSLQAEIDFETENEEKTVPEFLKEFQQRNTFRIEDIPGQSEVTLTRRFGKEAIQVLFSISDINNAEEAMPEEEEDEEDEEPLSLPFAVRCNISITKGSDNGCLNLDTITEDTDFGVESIVFYKDAKLAKENTDEADWKRGGCYVGPNFGQLEEGLKENVQKYLEDRGFDEYLASFLPKYIEYKEQKEYVQWLKDVKAFVE</sequence>
<name>A0A1Y1XI06_9FUNG</name>
<dbReference type="SUPFAM" id="SSF54529">
    <property type="entry name" value="Mitochondrial glycoprotein MAM33-like"/>
    <property type="match status" value="1"/>
</dbReference>
<dbReference type="InParanoid" id="A0A1Y1XI06"/>
<dbReference type="InterPro" id="IPR003428">
    <property type="entry name" value="MAM33"/>
</dbReference>
<comment type="caution">
    <text evidence="1">The sequence shown here is derived from an EMBL/GenBank/DDBJ whole genome shotgun (WGS) entry which is preliminary data.</text>
</comment>
<feature type="non-terminal residue" evidence="1">
    <location>
        <position position="1"/>
    </location>
</feature>
<dbReference type="OrthoDB" id="278212at2759"/>
<dbReference type="GO" id="GO:0005759">
    <property type="term" value="C:mitochondrial matrix"/>
    <property type="evidence" value="ECO:0007669"/>
    <property type="project" value="InterPro"/>
</dbReference>
<gene>
    <name evidence="1" type="ORF">K493DRAFT_157717</name>
</gene>
<dbReference type="PANTHER" id="PTHR10826">
    <property type="entry name" value="COMPLEMENT COMPONENT 1"/>
    <property type="match status" value="1"/>
</dbReference>
<dbReference type="Gene3D" id="3.10.280.10">
    <property type="entry name" value="Mitochondrial glycoprotein"/>
    <property type="match status" value="1"/>
</dbReference>
<dbReference type="InterPro" id="IPR036561">
    <property type="entry name" value="MAM33_sf"/>
</dbReference>
<dbReference type="AlphaFoldDB" id="A0A1Y1XI06"/>
<protein>
    <submittedName>
        <fullName evidence="1">Mitochondrial glyco protein</fullName>
    </submittedName>
</protein>
<evidence type="ECO:0000313" key="2">
    <source>
        <dbReference type="Proteomes" id="UP000193498"/>
    </source>
</evidence>
<dbReference type="Pfam" id="PF02330">
    <property type="entry name" value="MAM33"/>
    <property type="match status" value="1"/>
</dbReference>